<evidence type="ECO:0000256" key="1">
    <source>
        <dbReference type="SAM" id="Coils"/>
    </source>
</evidence>
<dbReference type="SUPFAM" id="SSF47459">
    <property type="entry name" value="HLH, helix-loop-helix DNA-binding domain"/>
    <property type="match status" value="1"/>
</dbReference>
<dbReference type="InterPro" id="IPR011598">
    <property type="entry name" value="bHLH_dom"/>
</dbReference>
<dbReference type="InterPro" id="IPR052718">
    <property type="entry name" value="NmrA-type_oxidoreductase"/>
</dbReference>
<protein>
    <submittedName>
        <fullName evidence="4">NmrA-like family protein</fullName>
    </submittedName>
</protein>
<name>A0A1F7ZZ29_9EURO</name>
<dbReference type="OrthoDB" id="419598at2759"/>
<feature type="compositionally biased region" description="Polar residues" evidence="2">
    <location>
        <begin position="439"/>
        <end position="461"/>
    </location>
</feature>
<dbReference type="EMBL" id="LYCR01000051">
    <property type="protein sequence ID" value="OGM44722.1"/>
    <property type="molecule type" value="Genomic_DNA"/>
</dbReference>
<accession>A0A1F7ZZ29</accession>
<reference evidence="4 5" key="1">
    <citation type="journal article" date="2016" name="Genome Biol. Evol.">
        <title>Draft genome sequence of an aflatoxigenic Aspergillus species, A. bombycis.</title>
        <authorList>
            <person name="Moore G.G."/>
            <person name="Mack B.M."/>
            <person name="Beltz S.B."/>
            <person name="Gilbert M.K."/>
        </authorList>
    </citation>
    <scope>NUCLEOTIDE SEQUENCE [LARGE SCALE GENOMIC DNA]</scope>
    <source>
        <strain evidence="5">NRRL 26010</strain>
    </source>
</reference>
<dbReference type="Gene3D" id="3.40.50.720">
    <property type="entry name" value="NAD(P)-binding Rossmann-like Domain"/>
    <property type="match status" value="1"/>
</dbReference>
<sequence length="590" mass="64938">MTKVGVFPAAGGLGTSIVNHLVKLVPADQLILIARKPDSLAEVSRLGATVRRADYEDPSSLERVFDGVDVLMLISYASFEIQYRVEAHRHAIDCARRSGVQHIFYSSLAFAGDLADSSVAHVMGAHLRTEQYLADLQAQSDITYTAIREGLYSESFPIYTAWFDLAHPVEEVTIPHAGTPPGVTWVKRDELGEATANLIASYRQDPRSFPYVNRLVLLAGPREYSLQETVAILGRAVGRTVRIREISPDEYAALSTHGTKHTYHGINLAREWATAWDAIRRGETAVVTPLLREILGREPEDYETTIRALAREPHASPLRYLPRPQGPDPLSANWNYDSAIDLFSMNTMMPENFALDVPNEPMGVDPKDFPADFFAPPPDISGFTISNHSGEDAGSITSDLESDDQSWSPTYAAPADMLPAPGRQSTRRKTTPVVKRETTWSSSPELAPQEYSTHTAAQTTPTSPPVNRKMTRTTSVDSNASTGPTTTATTTSGRNAAKRAAHNIIEKRYRTNMNAKFVALEKAMCGGVQKSSKSGSASLKKSEILTNAIAYMQELQEENKALQKELAMFKQNMVPSAMWRHTKGAESFRA</sequence>
<dbReference type="PANTHER" id="PTHR47129">
    <property type="entry name" value="QUINONE OXIDOREDUCTASE 2"/>
    <property type="match status" value="1"/>
</dbReference>
<keyword evidence="1" id="KW-0175">Coiled coil</keyword>
<evidence type="ECO:0000259" key="3">
    <source>
        <dbReference type="PROSITE" id="PS50888"/>
    </source>
</evidence>
<dbReference type="GeneID" id="34450738"/>
<evidence type="ECO:0000313" key="5">
    <source>
        <dbReference type="Proteomes" id="UP000179179"/>
    </source>
</evidence>
<dbReference type="Gene3D" id="3.90.25.10">
    <property type="entry name" value="UDP-galactose 4-epimerase, domain 1"/>
    <property type="match status" value="1"/>
</dbReference>
<dbReference type="InterPro" id="IPR008030">
    <property type="entry name" value="NmrA-like"/>
</dbReference>
<dbReference type="Pfam" id="PF00010">
    <property type="entry name" value="HLH"/>
    <property type="match status" value="1"/>
</dbReference>
<dbReference type="AlphaFoldDB" id="A0A1F7ZZ29"/>
<proteinExistence type="predicted"/>
<organism evidence="4 5">
    <name type="scientific">Aspergillus bombycis</name>
    <dbReference type="NCBI Taxonomy" id="109264"/>
    <lineage>
        <taxon>Eukaryota</taxon>
        <taxon>Fungi</taxon>
        <taxon>Dikarya</taxon>
        <taxon>Ascomycota</taxon>
        <taxon>Pezizomycotina</taxon>
        <taxon>Eurotiomycetes</taxon>
        <taxon>Eurotiomycetidae</taxon>
        <taxon>Eurotiales</taxon>
        <taxon>Aspergillaceae</taxon>
        <taxon>Aspergillus</taxon>
    </lineage>
</organism>
<gene>
    <name evidence="4" type="ORF">ABOM_007348</name>
</gene>
<feature type="coiled-coil region" evidence="1">
    <location>
        <begin position="545"/>
        <end position="572"/>
    </location>
</feature>
<comment type="caution">
    <text evidence="4">The sequence shown here is derived from an EMBL/GenBank/DDBJ whole genome shotgun (WGS) entry which is preliminary data.</text>
</comment>
<evidence type="ECO:0000313" key="4">
    <source>
        <dbReference type="EMBL" id="OGM44722.1"/>
    </source>
</evidence>
<feature type="compositionally biased region" description="Polar residues" evidence="2">
    <location>
        <begin position="395"/>
        <end position="409"/>
    </location>
</feature>
<dbReference type="SUPFAM" id="SSF51735">
    <property type="entry name" value="NAD(P)-binding Rossmann-fold domains"/>
    <property type="match status" value="1"/>
</dbReference>
<feature type="compositionally biased region" description="Low complexity" evidence="2">
    <location>
        <begin position="480"/>
        <end position="493"/>
    </location>
</feature>
<dbReference type="InterPro" id="IPR036291">
    <property type="entry name" value="NAD(P)-bd_dom_sf"/>
</dbReference>
<dbReference type="RefSeq" id="XP_022388439.1">
    <property type="nucleotide sequence ID" value="XM_022534477.1"/>
</dbReference>
<feature type="domain" description="BHLH" evidence="3">
    <location>
        <begin position="497"/>
        <end position="555"/>
    </location>
</feature>
<dbReference type="PANTHER" id="PTHR47129:SF1">
    <property type="entry name" value="NMRA-LIKE DOMAIN-CONTAINING PROTEIN"/>
    <property type="match status" value="1"/>
</dbReference>
<dbReference type="PROSITE" id="PS50888">
    <property type="entry name" value="BHLH"/>
    <property type="match status" value="1"/>
</dbReference>
<dbReference type="FunFam" id="4.10.280.10:FF:000091">
    <property type="entry name" value="HLH DNA binding domain protein"/>
    <property type="match status" value="1"/>
</dbReference>
<dbReference type="Proteomes" id="UP000179179">
    <property type="component" value="Unassembled WGS sequence"/>
</dbReference>
<dbReference type="GO" id="GO:0046983">
    <property type="term" value="F:protein dimerization activity"/>
    <property type="evidence" value="ECO:0007669"/>
    <property type="project" value="InterPro"/>
</dbReference>
<dbReference type="InterPro" id="IPR036638">
    <property type="entry name" value="HLH_DNA-bd_sf"/>
</dbReference>
<dbReference type="SMART" id="SM00353">
    <property type="entry name" value="HLH"/>
    <property type="match status" value="1"/>
</dbReference>
<evidence type="ECO:0000256" key="2">
    <source>
        <dbReference type="SAM" id="MobiDB-lite"/>
    </source>
</evidence>
<feature type="region of interest" description="Disordered" evidence="2">
    <location>
        <begin position="384"/>
        <end position="497"/>
    </location>
</feature>
<dbReference type="Pfam" id="PF05368">
    <property type="entry name" value="NmrA"/>
    <property type="match status" value="1"/>
</dbReference>
<keyword evidence="5" id="KW-1185">Reference proteome</keyword>
<dbReference type="STRING" id="109264.A0A1F7ZZ29"/>
<dbReference type="Gene3D" id="4.10.280.10">
    <property type="entry name" value="Helix-loop-helix DNA-binding domain"/>
    <property type="match status" value="1"/>
</dbReference>